<evidence type="ECO:0000313" key="1">
    <source>
        <dbReference type="EMBL" id="ABX64486.1"/>
    </source>
</evidence>
<name>A9QS57_PSESX</name>
<reference evidence="1" key="1">
    <citation type="journal article" date="2008" name="J. Bacteriol.">
        <title>Naturally occurring nonpathogenic isolates of the plant pathogen Pseudomonas syringae lack a type III secretion system and effector gene orthologues.</title>
        <authorList>
            <person name="Mohr T.J."/>
            <person name="Liu H."/>
            <person name="Yan S."/>
            <person name="Morris C.E."/>
            <person name="Castillo J.A."/>
            <person name="Jelenska J."/>
            <person name="Vinatzer B.A."/>
        </authorList>
    </citation>
    <scope>NUCLEOTIDE SEQUENCE</scope>
    <source>
        <strain evidence="1">508</strain>
    </source>
</reference>
<dbReference type="AlphaFoldDB" id="A9QS57"/>
<dbReference type="EMBL" id="EU255788">
    <property type="protein sequence ID" value="ABX64486.1"/>
    <property type="molecule type" value="Genomic_DNA"/>
</dbReference>
<protein>
    <submittedName>
        <fullName evidence="1">Uncharacterized protein</fullName>
    </submittedName>
</protein>
<organism evidence="1">
    <name type="scientific">Pseudomonas syringae</name>
    <dbReference type="NCBI Taxonomy" id="317"/>
    <lineage>
        <taxon>Bacteria</taxon>
        <taxon>Pseudomonadati</taxon>
        <taxon>Pseudomonadota</taxon>
        <taxon>Gammaproteobacteria</taxon>
        <taxon>Pseudomonadales</taxon>
        <taxon>Pseudomonadaceae</taxon>
        <taxon>Pseudomonas</taxon>
    </lineage>
</organism>
<sequence length="71" mass="8240">MRFLELYLKGDVVEEDIHRFVEGWHEDRDCAGIELHEYLGMSWEEYRVWVATPAALAFILAARKQGSSLGQ</sequence>
<accession>A9QS57</accession>
<proteinExistence type="predicted"/>